<evidence type="ECO:0000313" key="3">
    <source>
        <dbReference type="Proteomes" id="UP000799779"/>
    </source>
</evidence>
<sequence>MCSYSTITLPTESMEMENTSIAYTITNIGDSSRNPFPRTSHRLHYVCRIVRVPPGVKSTEPRCMRARVAATFGLMRLQIVLIWLGFGFGFRACAIDYPLEILLSWVRGTPKCVVLIRVPY</sequence>
<keyword evidence="1" id="KW-0812">Transmembrane</keyword>
<protein>
    <submittedName>
        <fullName evidence="2">Uncharacterized protein</fullName>
    </submittedName>
</protein>
<dbReference type="Proteomes" id="UP000799779">
    <property type="component" value="Unassembled WGS sequence"/>
</dbReference>
<accession>A0A6A5W439</accession>
<feature type="transmembrane region" description="Helical" evidence="1">
    <location>
        <begin position="68"/>
        <end position="90"/>
    </location>
</feature>
<keyword evidence="3" id="KW-1185">Reference proteome</keyword>
<reference evidence="2" key="1">
    <citation type="journal article" date="2020" name="Stud. Mycol.">
        <title>101 Dothideomycetes genomes: a test case for predicting lifestyles and emergence of pathogens.</title>
        <authorList>
            <person name="Haridas S."/>
            <person name="Albert R."/>
            <person name="Binder M."/>
            <person name="Bloem J."/>
            <person name="Labutti K."/>
            <person name="Salamov A."/>
            <person name="Andreopoulos B."/>
            <person name="Baker S."/>
            <person name="Barry K."/>
            <person name="Bills G."/>
            <person name="Bluhm B."/>
            <person name="Cannon C."/>
            <person name="Castanera R."/>
            <person name="Culley D."/>
            <person name="Daum C."/>
            <person name="Ezra D."/>
            <person name="Gonzalez J."/>
            <person name="Henrissat B."/>
            <person name="Kuo A."/>
            <person name="Liang C."/>
            <person name="Lipzen A."/>
            <person name="Lutzoni F."/>
            <person name="Magnuson J."/>
            <person name="Mondo S."/>
            <person name="Nolan M."/>
            <person name="Ohm R."/>
            <person name="Pangilinan J."/>
            <person name="Park H.-J."/>
            <person name="Ramirez L."/>
            <person name="Alfaro M."/>
            <person name="Sun H."/>
            <person name="Tritt A."/>
            <person name="Yoshinaga Y."/>
            <person name="Zwiers L.-H."/>
            <person name="Turgeon B."/>
            <person name="Goodwin S."/>
            <person name="Spatafora J."/>
            <person name="Crous P."/>
            <person name="Grigoriev I."/>
        </authorList>
    </citation>
    <scope>NUCLEOTIDE SEQUENCE</scope>
    <source>
        <strain evidence="2">CBS 123094</strain>
    </source>
</reference>
<evidence type="ECO:0000313" key="2">
    <source>
        <dbReference type="EMBL" id="KAF1995848.1"/>
    </source>
</evidence>
<evidence type="ECO:0000256" key="1">
    <source>
        <dbReference type="SAM" id="Phobius"/>
    </source>
</evidence>
<name>A0A6A5W439_9PLEO</name>
<keyword evidence="1" id="KW-0472">Membrane</keyword>
<dbReference type="EMBL" id="ML977632">
    <property type="protein sequence ID" value="KAF1995848.1"/>
    <property type="molecule type" value="Genomic_DNA"/>
</dbReference>
<gene>
    <name evidence="2" type="ORF">P154DRAFT_330038</name>
</gene>
<proteinExistence type="predicted"/>
<keyword evidence="1" id="KW-1133">Transmembrane helix</keyword>
<organism evidence="2 3">
    <name type="scientific">Amniculicola lignicola CBS 123094</name>
    <dbReference type="NCBI Taxonomy" id="1392246"/>
    <lineage>
        <taxon>Eukaryota</taxon>
        <taxon>Fungi</taxon>
        <taxon>Dikarya</taxon>
        <taxon>Ascomycota</taxon>
        <taxon>Pezizomycotina</taxon>
        <taxon>Dothideomycetes</taxon>
        <taxon>Pleosporomycetidae</taxon>
        <taxon>Pleosporales</taxon>
        <taxon>Amniculicolaceae</taxon>
        <taxon>Amniculicola</taxon>
    </lineage>
</organism>
<dbReference type="AlphaFoldDB" id="A0A6A5W439"/>